<keyword evidence="1" id="KW-0732">Signal</keyword>
<evidence type="ECO:0000313" key="2">
    <source>
        <dbReference type="EMBL" id="OOG26467.1"/>
    </source>
</evidence>
<comment type="caution">
    <text evidence="2">The sequence shown here is derived from an EMBL/GenBank/DDBJ whole genome shotgun (WGS) entry which is preliminary data.</text>
</comment>
<accession>A0A1V3NMY8</accession>
<organism evidence="2 3">
    <name type="scientific">Thioalkalivibrio denitrificans</name>
    <dbReference type="NCBI Taxonomy" id="108003"/>
    <lineage>
        <taxon>Bacteria</taxon>
        <taxon>Pseudomonadati</taxon>
        <taxon>Pseudomonadota</taxon>
        <taxon>Gammaproteobacteria</taxon>
        <taxon>Chromatiales</taxon>
        <taxon>Ectothiorhodospiraceae</taxon>
        <taxon>Thioalkalivibrio</taxon>
    </lineage>
</organism>
<dbReference type="Proteomes" id="UP000189462">
    <property type="component" value="Unassembled WGS sequence"/>
</dbReference>
<feature type="chain" id="PRO_5012866893" evidence="1">
    <location>
        <begin position="24"/>
        <end position="201"/>
    </location>
</feature>
<evidence type="ECO:0000256" key="1">
    <source>
        <dbReference type="SAM" id="SignalP"/>
    </source>
</evidence>
<dbReference type="STRING" id="108003.B1C78_04725"/>
<evidence type="ECO:0000313" key="3">
    <source>
        <dbReference type="Proteomes" id="UP000189462"/>
    </source>
</evidence>
<name>A0A1V3NMY8_9GAMM</name>
<proteinExistence type="predicted"/>
<keyword evidence="3" id="KW-1185">Reference proteome</keyword>
<gene>
    <name evidence="2" type="ORF">B1C78_04725</name>
</gene>
<protein>
    <submittedName>
        <fullName evidence="2">Uncharacterized protein</fullName>
    </submittedName>
</protein>
<sequence>MHIARYLSIFFLLLFPGLPPAHAEPLCDHAYCYTVAERTELLAEPASGIRLDIAGFHVSVPPPERIVADGETLYLHLGNDAVLVIGPERLPQLRDAGVTIVPNQIPKMIFLKTPEDAAFLTQEDEKVWRFALSLKRYHFENASHALHVRHAGIHYFLSDGDLVGFSGQALITRTEQEDYFLRIDALNMDFQGFKRIVLSVH</sequence>
<feature type="signal peptide" evidence="1">
    <location>
        <begin position="1"/>
        <end position="23"/>
    </location>
</feature>
<dbReference type="EMBL" id="MVBK01000027">
    <property type="protein sequence ID" value="OOG26467.1"/>
    <property type="molecule type" value="Genomic_DNA"/>
</dbReference>
<dbReference type="AlphaFoldDB" id="A0A1V3NMY8"/>
<reference evidence="2 3" key="1">
    <citation type="submission" date="2017-02" db="EMBL/GenBank/DDBJ databases">
        <title>Genomic diversity within the haloalkaliphilic genus Thioalkalivibrio.</title>
        <authorList>
            <person name="Ahn A.-C."/>
            <person name="Meier-Kolthoff J."/>
            <person name="Overmars L."/>
            <person name="Richter M."/>
            <person name="Woyke T."/>
            <person name="Sorokin D.Y."/>
            <person name="Muyzer G."/>
        </authorList>
    </citation>
    <scope>NUCLEOTIDE SEQUENCE [LARGE SCALE GENOMIC DNA]</scope>
    <source>
        <strain evidence="2 3">ALJD</strain>
    </source>
</reference>
<dbReference type="RefSeq" id="WP_077277988.1">
    <property type="nucleotide sequence ID" value="NZ_MVBK01000027.1"/>
</dbReference>